<dbReference type="Pfam" id="PF06888">
    <property type="entry name" value="Put_Phosphatase"/>
    <property type="match status" value="1"/>
</dbReference>
<evidence type="ECO:0000313" key="1">
    <source>
        <dbReference type="EMBL" id="KAF6024941.1"/>
    </source>
</evidence>
<sequence>MPYSLISYAQFILELKQKLCLFNCCNVSLGKECLSSLSGAVIKDHIESMRKAGTLYSTVCYTGDGENDFCPSLRLTENDYVFPRATFPLEQMLKSRMSEVKAQVVPWKSATVIKQKLQSLATQ</sequence>
<dbReference type="GO" id="GO:0016791">
    <property type="term" value="F:phosphatase activity"/>
    <property type="evidence" value="ECO:0007669"/>
    <property type="project" value="InterPro"/>
</dbReference>
<dbReference type="Proteomes" id="UP000593567">
    <property type="component" value="Unassembled WGS sequence"/>
</dbReference>
<dbReference type="Gene3D" id="3.40.50.1000">
    <property type="entry name" value="HAD superfamily/HAD-like"/>
    <property type="match status" value="1"/>
</dbReference>
<dbReference type="PANTHER" id="PTHR20889:SF12">
    <property type="entry name" value="LP01149P"/>
    <property type="match status" value="1"/>
</dbReference>
<keyword evidence="2" id="KW-1185">Reference proteome</keyword>
<dbReference type="InterPro" id="IPR016965">
    <property type="entry name" value="Pase_PHOSPHO-typ"/>
</dbReference>
<name>A0A7J7JH66_BUGNE</name>
<dbReference type="OrthoDB" id="10267182at2759"/>
<accession>A0A7J7JH66</accession>
<organism evidence="1 2">
    <name type="scientific">Bugula neritina</name>
    <name type="common">Brown bryozoan</name>
    <name type="synonym">Sertularia neritina</name>
    <dbReference type="NCBI Taxonomy" id="10212"/>
    <lineage>
        <taxon>Eukaryota</taxon>
        <taxon>Metazoa</taxon>
        <taxon>Spiralia</taxon>
        <taxon>Lophotrochozoa</taxon>
        <taxon>Bryozoa</taxon>
        <taxon>Gymnolaemata</taxon>
        <taxon>Cheilostomatida</taxon>
        <taxon>Flustrina</taxon>
        <taxon>Buguloidea</taxon>
        <taxon>Bugulidae</taxon>
        <taxon>Bugula</taxon>
    </lineage>
</organism>
<reference evidence="1" key="1">
    <citation type="submission" date="2020-06" db="EMBL/GenBank/DDBJ databases">
        <title>Draft genome of Bugula neritina, a colonial animal packing powerful symbionts and potential medicines.</title>
        <authorList>
            <person name="Rayko M."/>
        </authorList>
    </citation>
    <scope>NUCLEOTIDE SEQUENCE [LARGE SCALE GENOMIC DNA]</scope>
    <source>
        <strain evidence="1">Kwan_BN1</strain>
    </source>
</reference>
<dbReference type="InterPro" id="IPR023214">
    <property type="entry name" value="HAD_sf"/>
</dbReference>
<dbReference type="AlphaFoldDB" id="A0A7J7JH66"/>
<dbReference type="EMBL" id="VXIV02002513">
    <property type="protein sequence ID" value="KAF6024941.1"/>
    <property type="molecule type" value="Genomic_DNA"/>
</dbReference>
<protein>
    <submittedName>
        <fullName evidence="1">PHOSPHO2</fullName>
    </submittedName>
</protein>
<dbReference type="PANTHER" id="PTHR20889">
    <property type="entry name" value="PHOSPHATASE, ORPHAN 1, 2"/>
    <property type="match status" value="1"/>
</dbReference>
<proteinExistence type="predicted"/>
<comment type="caution">
    <text evidence="1">The sequence shown here is derived from an EMBL/GenBank/DDBJ whole genome shotgun (WGS) entry which is preliminary data.</text>
</comment>
<evidence type="ECO:0000313" key="2">
    <source>
        <dbReference type="Proteomes" id="UP000593567"/>
    </source>
</evidence>
<gene>
    <name evidence="1" type="ORF">EB796_016778</name>
</gene>